<dbReference type="PANTHER" id="PTHR12959:SF11">
    <property type="entry name" value="GPI TRANSAMIDASE COMPONENT PIG-T"/>
    <property type="match status" value="1"/>
</dbReference>
<dbReference type="GO" id="GO:0016255">
    <property type="term" value="P:attachment of GPI anchor to protein"/>
    <property type="evidence" value="ECO:0007669"/>
    <property type="project" value="InterPro"/>
</dbReference>
<dbReference type="InterPro" id="IPR007245">
    <property type="entry name" value="PIG-T"/>
</dbReference>
<dbReference type="Proteomes" id="UP000031516">
    <property type="component" value="Unassembled WGS sequence"/>
</dbReference>
<comment type="caution">
    <text evidence="3">The sequence shown here is derived from an EMBL/GenBank/DDBJ whole genome shotgun (WGS) entry which is preliminary data.</text>
</comment>
<dbReference type="EMBL" id="CCBQ010000004">
    <property type="protein sequence ID" value="CDO91939.1"/>
    <property type="molecule type" value="Genomic_DNA"/>
</dbReference>
<sequence>MKLHSWISVLLLVYKVTAELEADVFPVDNEVDSIQQEVIQETRKNGTDESSSVPPSSELLSLEDPVQYNFQENLNLTPLPNNFLLASFQFYMQSETFGVNRNEHESNVYSHHTVFPKPVGPIMSQTNTRQLHLRFTHGLWDSQEWGQLPHSGLKSGGNGVELWAVIEGPSKEKAMQSWITLANSLSGLFCASINFIDSSKTTFPVSSFLPTEDDAIPLFNENSSLYLIRAALANEPICTENLTPFVKLLPTRGKSGISSLLDGHKIFDSNWHSLSIDVNTICEDNTGECHYSMEEFVETVVNVPNSLARADRPIPKPLGGDELRCDTNKPHDAFQCFPLPGSREVDFNISKLFGKKICGSSLLGKTSSKICAHVPSNWNVMVQVGDLLFTTDDNCFNVNSNEPHDVHFETSDSGNVLISKETPLHVSRALTGYGQDRGGLRSVFRNPSNQPVELVYFESLPWFMRVYLSSLALESDDSDLTLDSVVKSTFYSPARDRERPTHLERKLVIPPNSTLALSFQFDKSLLKYAEYPPDANHGFEIEAAVATITSPERYEARSSSLLLYLSTPDFSMPYNVIILTSTVMGLAFGTLFNLISKQLLTLEEADRILASTSPKAKLLRLKGKIIGLLKRNNTKPAKIAKSE</sequence>
<evidence type="ECO:0000256" key="2">
    <source>
        <dbReference type="SAM" id="SignalP"/>
    </source>
</evidence>
<evidence type="ECO:0000256" key="1">
    <source>
        <dbReference type="SAM" id="Phobius"/>
    </source>
</evidence>
<dbReference type="OrthoDB" id="331263at2759"/>
<feature type="transmembrane region" description="Helical" evidence="1">
    <location>
        <begin position="572"/>
        <end position="595"/>
    </location>
</feature>
<keyword evidence="2" id="KW-0732">Signal</keyword>
<organism evidence="3 4">
    <name type="scientific">Kluyveromyces dobzhanskii CBS 2104</name>
    <dbReference type="NCBI Taxonomy" id="1427455"/>
    <lineage>
        <taxon>Eukaryota</taxon>
        <taxon>Fungi</taxon>
        <taxon>Dikarya</taxon>
        <taxon>Ascomycota</taxon>
        <taxon>Saccharomycotina</taxon>
        <taxon>Saccharomycetes</taxon>
        <taxon>Saccharomycetales</taxon>
        <taxon>Saccharomycetaceae</taxon>
        <taxon>Kluyveromyces</taxon>
    </lineage>
</organism>
<dbReference type="GO" id="GO:0042765">
    <property type="term" value="C:GPI-anchor transamidase complex"/>
    <property type="evidence" value="ECO:0007669"/>
    <property type="project" value="InterPro"/>
</dbReference>
<proteinExistence type="predicted"/>
<keyword evidence="1" id="KW-1133">Transmembrane helix</keyword>
<reference evidence="3 4" key="1">
    <citation type="submission" date="2014-03" db="EMBL/GenBank/DDBJ databases">
        <title>The genome of Kluyveromyces dobzhanskii.</title>
        <authorList>
            <person name="Nystedt B."/>
            <person name="Astrom S."/>
        </authorList>
    </citation>
    <scope>NUCLEOTIDE SEQUENCE [LARGE SCALE GENOMIC DNA]</scope>
    <source>
        <strain evidence="3 4">CBS 2104</strain>
    </source>
</reference>
<feature type="chain" id="PRO_5002055901" evidence="2">
    <location>
        <begin position="19"/>
        <end position="643"/>
    </location>
</feature>
<dbReference type="AlphaFoldDB" id="A0A0A8L152"/>
<keyword evidence="1" id="KW-0472">Membrane</keyword>
<protein>
    <submittedName>
        <fullName evidence="3">WGS project CCBQ000000000 data, contig 00107</fullName>
    </submittedName>
</protein>
<keyword evidence="1" id="KW-0812">Transmembrane</keyword>
<keyword evidence="4" id="KW-1185">Reference proteome</keyword>
<evidence type="ECO:0000313" key="3">
    <source>
        <dbReference type="EMBL" id="CDO91939.1"/>
    </source>
</evidence>
<name>A0A0A8L152_9SACH</name>
<dbReference type="Pfam" id="PF04113">
    <property type="entry name" value="Gpi16"/>
    <property type="match status" value="1"/>
</dbReference>
<feature type="signal peptide" evidence="2">
    <location>
        <begin position="1"/>
        <end position="18"/>
    </location>
</feature>
<evidence type="ECO:0000313" key="4">
    <source>
        <dbReference type="Proteomes" id="UP000031516"/>
    </source>
</evidence>
<accession>A0A0A8L152</accession>
<gene>
    <name evidence="3" type="ORF">KLDO_g269</name>
</gene>
<dbReference type="PANTHER" id="PTHR12959">
    <property type="entry name" value="GPI TRANSAMIDASE COMPONENT PIG-T-RELATED"/>
    <property type="match status" value="1"/>
</dbReference>